<dbReference type="Proteomes" id="UP000010422">
    <property type="component" value="Unassembled WGS sequence"/>
</dbReference>
<dbReference type="CDD" id="cd06144">
    <property type="entry name" value="REX4_like"/>
    <property type="match status" value="1"/>
</dbReference>
<dbReference type="InterPro" id="IPR037431">
    <property type="entry name" value="REX4_DEDDh_dom"/>
</dbReference>
<evidence type="ECO:0000313" key="12">
    <source>
        <dbReference type="Proteomes" id="UP000010422"/>
    </source>
</evidence>
<dbReference type="AlphaFoldDB" id="L0PF05"/>
<dbReference type="SUPFAM" id="SSF53098">
    <property type="entry name" value="Ribonuclease H-like"/>
    <property type="match status" value="1"/>
</dbReference>
<dbReference type="InterPro" id="IPR013520">
    <property type="entry name" value="Ribonucl_H"/>
</dbReference>
<dbReference type="InterPro" id="IPR012337">
    <property type="entry name" value="RNaseH-like_sf"/>
</dbReference>
<evidence type="ECO:0000256" key="9">
    <source>
        <dbReference type="ARBA" id="ARBA00025599"/>
    </source>
</evidence>
<keyword evidence="7" id="KW-0269">Exonuclease</keyword>
<comment type="function">
    <text evidence="9">Exoribonuclease involved in ribosome biosynthesis. Involved in the processing of ITS1, the internal transcribed spacer localized between the 18S and 5.8S rRNAs.</text>
</comment>
<evidence type="ECO:0000256" key="6">
    <source>
        <dbReference type="ARBA" id="ARBA00022801"/>
    </source>
</evidence>
<keyword evidence="4" id="KW-0698">rRNA processing</keyword>
<dbReference type="STRING" id="1209962.L0PF05"/>
<dbReference type="SMART" id="SM00479">
    <property type="entry name" value="EXOIII"/>
    <property type="match status" value="1"/>
</dbReference>
<dbReference type="PANTHER" id="PTHR12801:SF45">
    <property type="entry name" value="RNA EXONUCLEASE 4"/>
    <property type="match status" value="1"/>
</dbReference>
<dbReference type="InParanoid" id="L0PF05"/>
<dbReference type="PANTHER" id="PTHR12801">
    <property type="entry name" value="RNA EXONUCLEASE REXO1 / RECO3 FAMILY MEMBER-RELATED"/>
    <property type="match status" value="1"/>
</dbReference>
<dbReference type="InterPro" id="IPR036397">
    <property type="entry name" value="RNaseH_sf"/>
</dbReference>
<keyword evidence="6" id="KW-0378">Hydrolase</keyword>
<dbReference type="GO" id="GO:0003676">
    <property type="term" value="F:nucleic acid binding"/>
    <property type="evidence" value="ECO:0007669"/>
    <property type="project" value="InterPro"/>
</dbReference>
<feature type="domain" description="Exonuclease" evidence="10">
    <location>
        <begin position="24"/>
        <end position="186"/>
    </location>
</feature>
<proteinExistence type="inferred from homology"/>
<dbReference type="FunCoup" id="L0PF05">
    <property type="interactions" value="489"/>
</dbReference>
<reference evidence="11 12" key="1">
    <citation type="journal article" date="2012" name="MBio">
        <title>De novo assembly of the Pneumocystis jirovecii genome from a single bronchoalveolar lavage fluid specimen from a patient.</title>
        <authorList>
            <person name="Cisse O.H."/>
            <person name="Pagni M."/>
            <person name="Hauser P.M."/>
        </authorList>
    </citation>
    <scope>NUCLEOTIDE SEQUENCE [LARGE SCALE GENOMIC DNA]</scope>
    <source>
        <strain evidence="11 12">SE8</strain>
    </source>
</reference>
<dbReference type="EMBL" id="CAKM01000273">
    <property type="protein sequence ID" value="CCJ30966.1"/>
    <property type="molecule type" value="Genomic_DNA"/>
</dbReference>
<keyword evidence="5" id="KW-0540">Nuclease</keyword>
<dbReference type="InterPro" id="IPR047021">
    <property type="entry name" value="REXO1/3/4-like"/>
</dbReference>
<evidence type="ECO:0000256" key="3">
    <source>
        <dbReference type="ARBA" id="ARBA00016937"/>
    </source>
</evidence>
<keyword evidence="8" id="KW-0539">Nucleus</keyword>
<evidence type="ECO:0000259" key="10">
    <source>
        <dbReference type="SMART" id="SM00479"/>
    </source>
</evidence>
<dbReference type="VEuPathDB" id="FungiDB:PNEJI1_000452"/>
<dbReference type="Gene3D" id="3.30.420.10">
    <property type="entry name" value="Ribonuclease H-like superfamily/Ribonuclease H"/>
    <property type="match status" value="1"/>
</dbReference>
<name>L0PF05_PNEJI</name>
<comment type="similarity">
    <text evidence="2">Belongs to the REXO4 family.</text>
</comment>
<evidence type="ECO:0000256" key="5">
    <source>
        <dbReference type="ARBA" id="ARBA00022722"/>
    </source>
</evidence>
<evidence type="ECO:0000256" key="7">
    <source>
        <dbReference type="ARBA" id="ARBA00022839"/>
    </source>
</evidence>
<protein>
    <recommendedName>
        <fullName evidence="3">RNA exonuclease 4</fullName>
    </recommendedName>
</protein>
<evidence type="ECO:0000256" key="8">
    <source>
        <dbReference type="ARBA" id="ARBA00023242"/>
    </source>
</evidence>
<organism evidence="12">
    <name type="scientific">Pneumocystis jirovecii</name>
    <name type="common">Human pneumocystis pneumonia agent</name>
    <dbReference type="NCBI Taxonomy" id="42068"/>
    <lineage>
        <taxon>Eukaryota</taxon>
        <taxon>Fungi</taxon>
        <taxon>Dikarya</taxon>
        <taxon>Ascomycota</taxon>
        <taxon>Taphrinomycotina</taxon>
        <taxon>Pneumocystomycetes</taxon>
        <taxon>Pneumocystaceae</taxon>
        <taxon>Pneumocystis</taxon>
    </lineage>
</organism>
<evidence type="ECO:0000313" key="11">
    <source>
        <dbReference type="EMBL" id="CCJ30966.1"/>
    </source>
</evidence>
<sequence length="187" mass="21511">MNQKKNTELSKKDSNYQQKTRKGKYIALDCEMVQVGPSNKKDRVLARISIVNYYGNVIFDTFVKPKERVIDYKTHINGITQADLKNAPSFEEVQSKVADLLKNRILVGHSLKNDLDVLLLSHPKKDIRDTSKFKTFKAYSKGKSPALKKLAKEILNMTIQNDVHSSIEDARAAMLLYRRYKHEMDHA</sequence>
<evidence type="ECO:0000256" key="4">
    <source>
        <dbReference type="ARBA" id="ARBA00022552"/>
    </source>
</evidence>
<dbReference type="GO" id="GO:0006364">
    <property type="term" value="P:rRNA processing"/>
    <property type="evidence" value="ECO:0007669"/>
    <property type="project" value="UniProtKB-KW"/>
</dbReference>
<dbReference type="FunFam" id="3.30.420.10:FF:000007">
    <property type="entry name" value="Interferon-stimulated exonuclease gene 20"/>
    <property type="match status" value="1"/>
</dbReference>
<accession>L0PF05</accession>
<comment type="subcellular location">
    <subcellularLocation>
        <location evidence="1">Nucleus</location>
    </subcellularLocation>
</comment>
<gene>
    <name evidence="11" type="ORF">PNEJI1_000452</name>
</gene>
<dbReference type="Pfam" id="PF00929">
    <property type="entry name" value="RNase_T"/>
    <property type="match status" value="1"/>
</dbReference>
<evidence type="ECO:0000256" key="2">
    <source>
        <dbReference type="ARBA" id="ARBA00010489"/>
    </source>
</evidence>
<comment type="caution">
    <text evidence="11">The sequence shown here is derived from an EMBL/GenBank/DDBJ whole genome shotgun (WGS) entry which is preliminary data.</text>
</comment>
<evidence type="ECO:0000256" key="1">
    <source>
        <dbReference type="ARBA" id="ARBA00004123"/>
    </source>
</evidence>
<dbReference type="GO" id="GO:0008408">
    <property type="term" value="F:3'-5' exonuclease activity"/>
    <property type="evidence" value="ECO:0007669"/>
    <property type="project" value="InterPro"/>
</dbReference>
<dbReference type="GO" id="GO:0005634">
    <property type="term" value="C:nucleus"/>
    <property type="evidence" value="ECO:0007669"/>
    <property type="project" value="UniProtKB-SubCell"/>
</dbReference>